<dbReference type="EMBL" id="JAUZMY010000026">
    <property type="protein sequence ID" value="MEE2040097.1"/>
    <property type="molecule type" value="Genomic_DNA"/>
</dbReference>
<comment type="caution">
    <text evidence="1">The sequence shown here is derived from an EMBL/GenBank/DDBJ whole genome shotgun (WGS) entry which is preliminary data.</text>
</comment>
<organism evidence="1 2">
    <name type="scientific">Nocardiopsis codii</name>
    <dbReference type="NCBI Taxonomy" id="3065942"/>
    <lineage>
        <taxon>Bacteria</taxon>
        <taxon>Bacillati</taxon>
        <taxon>Actinomycetota</taxon>
        <taxon>Actinomycetes</taxon>
        <taxon>Streptosporangiales</taxon>
        <taxon>Nocardiopsidaceae</taxon>
        <taxon>Nocardiopsis</taxon>
    </lineage>
</organism>
<name>A0ABU7KD18_9ACTN</name>
<sequence length="79" mass="8906">MTPTATTLEREAFDRRRLVDEYRGHWVVDPATVDHTPTGRCPLCGAPQADRDVWAEHMAAHNGPALSWLARWQDTHADA</sequence>
<gene>
    <name evidence="1" type="ORF">Q8791_23040</name>
</gene>
<evidence type="ECO:0000313" key="1">
    <source>
        <dbReference type="EMBL" id="MEE2040097.1"/>
    </source>
</evidence>
<evidence type="ECO:0000313" key="2">
    <source>
        <dbReference type="Proteomes" id="UP001356095"/>
    </source>
</evidence>
<keyword evidence="2" id="KW-1185">Reference proteome</keyword>
<dbReference type="Proteomes" id="UP001356095">
    <property type="component" value="Unassembled WGS sequence"/>
</dbReference>
<dbReference type="RefSeq" id="WP_330093866.1">
    <property type="nucleotide sequence ID" value="NZ_JAUZMY010000026.1"/>
</dbReference>
<proteinExistence type="predicted"/>
<reference evidence="1 2" key="1">
    <citation type="submission" date="2023-08" db="EMBL/GenBank/DDBJ databases">
        <authorList>
            <person name="Girao M."/>
            <person name="Carvalho M.F."/>
        </authorList>
    </citation>
    <scope>NUCLEOTIDE SEQUENCE [LARGE SCALE GENOMIC DNA]</scope>
    <source>
        <strain evidence="1 2">CT-R113</strain>
    </source>
</reference>
<protein>
    <submittedName>
        <fullName evidence="1">Uncharacterized protein</fullName>
    </submittedName>
</protein>
<accession>A0ABU7KD18</accession>